<dbReference type="GO" id="GO:0006355">
    <property type="term" value="P:regulation of DNA-templated transcription"/>
    <property type="evidence" value="ECO:0007669"/>
    <property type="project" value="InterPro"/>
</dbReference>
<dbReference type="Gene3D" id="3.30.450.20">
    <property type="entry name" value="PAS domain"/>
    <property type="match status" value="1"/>
</dbReference>
<dbReference type="Gene3D" id="1.10.10.10">
    <property type="entry name" value="Winged helix-like DNA-binding domain superfamily/Winged helix DNA-binding domain"/>
    <property type="match status" value="1"/>
</dbReference>
<dbReference type="InterPro" id="IPR016032">
    <property type="entry name" value="Sig_transdc_resp-reg_C-effctor"/>
</dbReference>
<dbReference type="CDD" id="cd06170">
    <property type="entry name" value="LuxR_C_like"/>
    <property type="match status" value="1"/>
</dbReference>
<evidence type="ECO:0000256" key="2">
    <source>
        <dbReference type="ARBA" id="ARBA00023125"/>
    </source>
</evidence>
<dbReference type="Pfam" id="PF00196">
    <property type="entry name" value="GerE"/>
    <property type="match status" value="1"/>
</dbReference>
<sequence>MKMGADHPIVLEPRCPATEDPGILSFMHLAKTLTQASWLELELRPSGAAPPQTYRFGSGSGNVITLPLEAGIEFDASLRLGKAPQPATDLVTLLSDSLNQVLELRSLQIQTNLLSRALETTSNSVLLFDDEGGILFANPTADHLLSQQTEDELLGSRNNRPWQPLFTLLSSLVERVASRDGSESPWSGVIELEEGRMMACDVSAVPAPVSDGPNAVLVTLQPTESKSDQRIQVFSSSHSLSPREQEVLQLVGRGLTTVAMAEELGISPHTIRDHLKHLYRKTGTKGRNELFGLISRDS</sequence>
<comment type="caution">
    <text evidence="6">The sequence shown here is derived from an EMBL/GenBank/DDBJ whole genome shotgun (WGS) entry which is preliminary data.</text>
</comment>
<dbReference type="SUPFAM" id="SSF46894">
    <property type="entry name" value="C-terminal effector domain of the bipartite response regulators"/>
    <property type="match status" value="1"/>
</dbReference>
<dbReference type="PANTHER" id="PTHR44688:SF16">
    <property type="entry name" value="DNA-BINDING TRANSCRIPTIONAL ACTIVATOR DEVR_DOSR"/>
    <property type="match status" value="1"/>
</dbReference>
<dbReference type="PRINTS" id="PR00038">
    <property type="entry name" value="HTHLUXR"/>
</dbReference>
<evidence type="ECO:0000313" key="7">
    <source>
        <dbReference type="Proteomes" id="UP000598633"/>
    </source>
</evidence>
<keyword evidence="2" id="KW-0238">DNA-binding</keyword>
<dbReference type="PANTHER" id="PTHR44688">
    <property type="entry name" value="DNA-BINDING TRANSCRIPTIONAL ACTIVATOR DEVR_DOSR"/>
    <property type="match status" value="1"/>
</dbReference>
<dbReference type="PROSITE" id="PS50112">
    <property type="entry name" value="PAS"/>
    <property type="match status" value="1"/>
</dbReference>
<dbReference type="AlphaFoldDB" id="A0A8J6Y5V3"/>
<evidence type="ECO:0000259" key="5">
    <source>
        <dbReference type="PROSITE" id="PS50112"/>
    </source>
</evidence>
<evidence type="ECO:0008006" key="8">
    <source>
        <dbReference type="Google" id="ProtNLM"/>
    </source>
</evidence>
<dbReference type="PROSITE" id="PS50043">
    <property type="entry name" value="HTH_LUXR_2"/>
    <property type="match status" value="1"/>
</dbReference>
<name>A0A8J6Y5V3_9BACT</name>
<evidence type="ECO:0000313" key="6">
    <source>
        <dbReference type="EMBL" id="MBD3870129.1"/>
    </source>
</evidence>
<proteinExistence type="predicted"/>
<evidence type="ECO:0000259" key="4">
    <source>
        <dbReference type="PROSITE" id="PS50043"/>
    </source>
</evidence>
<organism evidence="6 7">
    <name type="scientific">Candidatus Sulfomarinibacter kjeldsenii</name>
    <dbReference type="NCBI Taxonomy" id="2885994"/>
    <lineage>
        <taxon>Bacteria</taxon>
        <taxon>Pseudomonadati</taxon>
        <taxon>Acidobacteriota</taxon>
        <taxon>Thermoanaerobaculia</taxon>
        <taxon>Thermoanaerobaculales</taxon>
        <taxon>Candidatus Sulfomarinibacteraceae</taxon>
        <taxon>Candidatus Sulfomarinibacter</taxon>
    </lineage>
</organism>
<dbReference type="InterPro" id="IPR036388">
    <property type="entry name" value="WH-like_DNA-bd_sf"/>
</dbReference>
<dbReference type="SUPFAM" id="SSF55785">
    <property type="entry name" value="PYP-like sensor domain (PAS domain)"/>
    <property type="match status" value="1"/>
</dbReference>
<dbReference type="GO" id="GO:0003677">
    <property type="term" value="F:DNA binding"/>
    <property type="evidence" value="ECO:0007669"/>
    <property type="project" value="UniProtKB-KW"/>
</dbReference>
<dbReference type="InterPro" id="IPR000014">
    <property type="entry name" value="PAS"/>
</dbReference>
<gene>
    <name evidence="6" type="ORF">IFJ97_02070</name>
</gene>
<dbReference type="Proteomes" id="UP000598633">
    <property type="component" value="Unassembled WGS sequence"/>
</dbReference>
<dbReference type="EMBL" id="JACXWA010000032">
    <property type="protein sequence ID" value="MBD3870129.1"/>
    <property type="molecule type" value="Genomic_DNA"/>
</dbReference>
<dbReference type="SMART" id="SM00421">
    <property type="entry name" value="HTH_LUXR"/>
    <property type="match status" value="1"/>
</dbReference>
<feature type="domain" description="PAS" evidence="5">
    <location>
        <begin position="110"/>
        <end position="151"/>
    </location>
</feature>
<evidence type="ECO:0000256" key="1">
    <source>
        <dbReference type="ARBA" id="ARBA00023015"/>
    </source>
</evidence>
<protein>
    <recommendedName>
        <fullName evidence="8">HTH luxR-type domain-containing protein</fullName>
    </recommendedName>
</protein>
<accession>A0A8J6Y5V3</accession>
<feature type="domain" description="HTH luxR-type" evidence="4">
    <location>
        <begin position="233"/>
        <end position="298"/>
    </location>
</feature>
<dbReference type="InterPro" id="IPR035965">
    <property type="entry name" value="PAS-like_dom_sf"/>
</dbReference>
<keyword evidence="1" id="KW-0805">Transcription regulation</keyword>
<reference evidence="6 7" key="1">
    <citation type="submission" date="2020-08" db="EMBL/GenBank/DDBJ databases">
        <title>Acidobacteriota in marine sediments use diverse sulfur dissimilation pathways.</title>
        <authorList>
            <person name="Wasmund K."/>
        </authorList>
    </citation>
    <scope>NUCLEOTIDE SEQUENCE [LARGE SCALE GENOMIC DNA]</scope>
    <source>
        <strain evidence="6">MAG AM3-A</strain>
    </source>
</reference>
<dbReference type="InterPro" id="IPR000792">
    <property type="entry name" value="Tscrpt_reg_LuxR_C"/>
</dbReference>
<keyword evidence="3" id="KW-0804">Transcription</keyword>
<evidence type="ECO:0000256" key="3">
    <source>
        <dbReference type="ARBA" id="ARBA00023163"/>
    </source>
</evidence>